<dbReference type="SUPFAM" id="SSF55073">
    <property type="entry name" value="Nucleotide cyclase"/>
    <property type="match status" value="1"/>
</dbReference>
<dbReference type="SUPFAM" id="SSF55785">
    <property type="entry name" value="PYP-like sensor domain (PAS domain)"/>
    <property type="match status" value="1"/>
</dbReference>
<keyword evidence="6" id="KW-0548">Nucleotidyltransferase</keyword>
<evidence type="ECO:0000313" key="7">
    <source>
        <dbReference type="Proteomes" id="UP000063387"/>
    </source>
</evidence>
<keyword evidence="7" id="KW-1185">Reference proteome</keyword>
<feature type="domain" description="PAC" evidence="4">
    <location>
        <begin position="95"/>
        <end position="145"/>
    </location>
</feature>
<dbReference type="FunFam" id="3.30.70.270:FF:000001">
    <property type="entry name" value="Diguanylate cyclase domain protein"/>
    <property type="match status" value="1"/>
</dbReference>
<dbReference type="Gene3D" id="3.30.70.270">
    <property type="match status" value="1"/>
</dbReference>
<dbReference type="PATRIC" id="fig|507626.3.peg.906"/>
<dbReference type="InterPro" id="IPR043128">
    <property type="entry name" value="Rev_trsase/Diguanyl_cyclase"/>
</dbReference>
<protein>
    <recommendedName>
        <fullName evidence="2">diguanylate cyclase</fullName>
        <ecNumber evidence="2">2.7.7.65</ecNumber>
    </recommendedName>
</protein>
<dbReference type="GO" id="GO:1902201">
    <property type="term" value="P:negative regulation of bacterial-type flagellum-dependent cell motility"/>
    <property type="evidence" value="ECO:0007669"/>
    <property type="project" value="TreeGrafter"/>
</dbReference>
<comment type="catalytic activity">
    <reaction evidence="3">
        <text>2 GTP = 3',3'-c-di-GMP + 2 diphosphate</text>
        <dbReference type="Rhea" id="RHEA:24898"/>
        <dbReference type="ChEBI" id="CHEBI:33019"/>
        <dbReference type="ChEBI" id="CHEBI:37565"/>
        <dbReference type="ChEBI" id="CHEBI:58805"/>
        <dbReference type="EC" id="2.7.7.65"/>
    </reaction>
</comment>
<dbReference type="EMBL" id="CP014226">
    <property type="protein sequence ID" value="AMC99993.1"/>
    <property type="molecule type" value="Genomic_DNA"/>
</dbReference>
<dbReference type="SMART" id="SM00267">
    <property type="entry name" value="GGDEF"/>
    <property type="match status" value="1"/>
</dbReference>
<reference evidence="6 7" key="2">
    <citation type="submission" date="2016-02" db="EMBL/GenBank/DDBJ databases">
        <authorList>
            <person name="Wen L."/>
            <person name="He K."/>
            <person name="Yang H."/>
        </authorList>
    </citation>
    <scope>NUCLEOTIDE SEQUENCE [LARGE SCALE GENOMIC DNA]</scope>
    <source>
        <strain evidence="6 7">AGD 8-3</strain>
    </source>
</reference>
<dbReference type="PROSITE" id="PS50887">
    <property type="entry name" value="GGDEF"/>
    <property type="match status" value="1"/>
</dbReference>
<gene>
    <name evidence="6" type="primary">ydaM_2</name>
    <name evidence="6" type="ORF">LOKO_00912</name>
</gene>
<dbReference type="RefSeq" id="WP_083517424.1">
    <property type="nucleotide sequence ID" value="NZ_CP014226.1"/>
</dbReference>
<dbReference type="InterPro" id="IPR029787">
    <property type="entry name" value="Nucleotide_cyclase"/>
</dbReference>
<dbReference type="PROSITE" id="PS50113">
    <property type="entry name" value="PAC"/>
    <property type="match status" value="1"/>
</dbReference>
<dbReference type="PANTHER" id="PTHR45138:SF9">
    <property type="entry name" value="DIGUANYLATE CYCLASE DGCM-RELATED"/>
    <property type="match status" value="1"/>
</dbReference>
<evidence type="ECO:0000256" key="2">
    <source>
        <dbReference type="ARBA" id="ARBA00012528"/>
    </source>
</evidence>
<dbReference type="InterPro" id="IPR000160">
    <property type="entry name" value="GGDEF_dom"/>
</dbReference>
<dbReference type="PANTHER" id="PTHR45138">
    <property type="entry name" value="REGULATORY COMPONENTS OF SENSORY TRANSDUCTION SYSTEM"/>
    <property type="match status" value="1"/>
</dbReference>
<reference evidence="6 7" key="1">
    <citation type="journal article" date="2016" name="Genome Announc.">
        <title>Draft Genome Sequence of 'Halomonas chromatireducens' Strain AGD 8-3, a Haloalkaliphilic Chromate- and Selenite-Reducing Gammaproteobacterium.</title>
        <authorList>
            <person name="Sharko F.S."/>
            <person name="Shapovalova A.A."/>
            <person name="Tsygankova S.V."/>
            <person name="Komova A.V."/>
            <person name="Boulygina E.S."/>
            <person name="Teslyuk A.B."/>
            <person name="Gotovtsev P.M."/>
            <person name="Namsaraev Z.B."/>
            <person name="Khijniak T.V."/>
            <person name="Nedoluzhko A.V."/>
            <person name="Vasilov R.G."/>
        </authorList>
    </citation>
    <scope>NUCLEOTIDE SEQUENCE [LARGE SCALE GENOMIC DNA]</scope>
    <source>
        <strain evidence="6 7">AGD 8-3</strain>
    </source>
</reference>
<dbReference type="KEGG" id="hco:LOKO_00912"/>
<name>A0A120JVR5_9GAMM</name>
<evidence type="ECO:0000256" key="3">
    <source>
        <dbReference type="ARBA" id="ARBA00034247"/>
    </source>
</evidence>
<dbReference type="GO" id="GO:0043709">
    <property type="term" value="P:cell adhesion involved in single-species biofilm formation"/>
    <property type="evidence" value="ECO:0007669"/>
    <property type="project" value="TreeGrafter"/>
</dbReference>
<dbReference type="Gene3D" id="3.30.450.20">
    <property type="entry name" value="PAS domain"/>
    <property type="match status" value="1"/>
</dbReference>
<comment type="cofactor">
    <cofactor evidence="1">
        <name>Mg(2+)</name>
        <dbReference type="ChEBI" id="CHEBI:18420"/>
    </cofactor>
</comment>
<dbReference type="STRING" id="507626.LOKO_00912"/>
<dbReference type="OrthoDB" id="5296913at2"/>
<sequence>MTEENAMSGGGLGLELPGNVRDFTERLPGVIFQFHRGLDGHMHFPYLAGNGTSLPGIDRDALGQDARHMLDRLYDDDYPKLMAAIERSARWRVPIATKFRIRLAHGRTRWVALRAQPEDAQSGVLWYGLMIDITEQMVEEARLRRLSDTDDLTGLANRRKLMVRLAEEISRCNRHGSPLSLMLIDLDHFKRVNDTWGHLQGDQVLIELARLCRKLLREEDTIARLGGEEFAVVLPATPLVRSLPLAERLRHRIGEHPFGIEPGQITVSIGLAEYRPGEPRDVLIERADRCLYAAKHQGRNRVES</sequence>
<keyword evidence="6" id="KW-0808">Transferase</keyword>
<dbReference type="Proteomes" id="UP000063387">
    <property type="component" value="Chromosome"/>
</dbReference>
<dbReference type="InterPro" id="IPR035965">
    <property type="entry name" value="PAS-like_dom_sf"/>
</dbReference>
<dbReference type="CDD" id="cd01949">
    <property type="entry name" value="GGDEF"/>
    <property type="match status" value="1"/>
</dbReference>
<accession>A0A120JVR5</accession>
<dbReference type="GO" id="GO:0005886">
    <property type="term" value="C:plasma membrane"/>
    <property type="evidence" value="ECO:0007669"/>
    <property type="project" value="TreeGrafter"/>
</dbReference>
<proteinExistence type="predicted"/>
<evidence type="ECO:0000259" key="4">
    <source>
        <dbReference type="PROSITE" id="PS50113"/>
    </source>
</evidence>
<dbReference type="NCBIfam" id="TIGR00254">
    <property type="entry name" value="GGDEF"/>
    <property type="match status" value="1"/>
</dbReference>
<feature type="domain" description="GGDEF" evidence="5">
    <location>
        <begin position="177"/>
        <end position="304"/>
    </location>
</feature>
<dbReference type="EC" id="2.7.7.65" evidence="2"/>
<organism evidence="6 7">
    <name type="scientific">Halomonas chromatireducens</name>
    <dbReference type="NCBI Taxonomy" id="507626"/>
    <lineage>
        <taxon>Bacteria</taxon>
        <taxon>Pseudomonadati</taxon>
        <taxon>Pseudomonadota</taxon>
        <taxon>Gammaproteobacteria</taxon>
        <taxon>Oceanospirillales</taxon>
        <taxon>Halomonadaceae</taxon>
        <taxon>Halomonas</taxon>
    </lineage>
</organism>
<evidence type="ECO:0000256" key="1">
    <source>
        <dbReference type="ARBA" id="ARBA00001946"/>
    </source>
</evidence>
<dbReference type="InterPro" id="IPR000700">
    <property type="entry name" value="PAS-assoc_C"/>
</dbReference>
<dbReference type="AlphaFoldDB" id="A0A120JVR5"/>
<dbReference type="Pfam" id="PF08447">
    <property type="entry name" value="PAS_3"/>
    <property type="match status" value="1"/>
</dbReference>
<evidence type="ECO:0000313" key="6">
    <source>
        <dbReference type="EMBL" id="AMC99993.1"/>
    </source>
</evidence>
<evidence type="ECO:0000259" key="5">
    <source>
        <dbReference type="PROSITE" id="PS50887"/>
    </source>
</evidence>
<dbReference type="InterPro" id="IPR050469">
    <property type="entry name" value="Diguanylate_Cyclase"/>
</dbReference>
<dbReference type="GO" id="GO:0052621">
    <property type="term" value="F:diguanylate cyclase activity"/>
    <property type="evidence" value="ECO:0007669"/>
    <property type="project" value="UniProtKB-EC"/>
</dbReference>
<dbReference type="Pfam" id="PF00990">
    <property type="entry name" value="GGDEF"/>
    <property type="match status" value="1"/>
</dbReference>
<dbReference type="InterPro" id="IPR013655">
    <property type="entry name" value="PAS_fold_3"/>
</dbReference>